<dbReference type="PANTHER" id="PTHR34932">
    <property type="entry name" value="TRPL TRANSLOCATION DEFECT PROTEIN 14"/>
    <property type="match status" value="1"/>
</dbReference>
<dbReference type="InParanoid" id="G0R3P7"/>
<dbReference type="OrthoDB" id="6375174at2759"/>
<proteinExistence type="predicted"/>
<dbReference type="InterPro" id="IPR027417">
    <property type="entry name" value="P-loop_NTPase"/>
</dbReference>
<keyword evidence="1" id="KW-0812">Transmembrane</keyword>
<organism evidence="3 4">
    <name type="scientific">Ichthyophthirius multifiliis</name>
    <name type="common">White spot disease agent</name>
    <name type="synonym">Ich</name>
    <dbReference type="NCBI Taxonomy" id="5932"/>
    <lineage>
        <taxon>Eukaryota</taxon>
        <taxon>Sar</taxon>
        <taxon>Alveolata</taxon>
        <taxon>Ciliophora</taxon>
        <taxon>Intramacronucleata</taxon>
        <taxon>Oligohymenophorea</taxon>
        <taxon>Hymenostomatida</taxon>
        <taxon>Ophryoglenina</taxon>
        <taxon>Ichthyophthirius</taxon>
    </lineage>
</organism>
<dbReference type="Gene3D" id="3.40.50.300">
    <property type="entry name" value="P-loop containing nucleotide triphosphate hydrolases"/>
    <property type="match status" value="1"/>
</dbReference>
<dbReference type="CDD" id="cd02257">
    <property type="entry name" value="Peptidase_C19"/>
    <property type="match status" value="1"/>
</dbReference>
<reference evidence="3 4" key="1">
    <citation type="submission" date="2011-07" db="EMBL/GenBank/DDBJ databases">
        <authorList>
            <person name="Coyne R."/>
            <person name="Brami D."/>
            <person name="Johnson J."/>
            <person name="Hostetler J."/>
            <person name="Hannick L."/>
            <person name="Clark T."/>
            <person name="Cassidy-Hanley D."/>
            <person name="Inman J."/>
        </authorList>
    </citation>
    <scope>NUCLEOTIDE SEQUENCE [LARGE SCALE GENOMIC DNA]</scope>
    <source>
        <strain evidence="3 4">G5</strain>
    </source>
</reference>
<dbReference type="EMBL" id="GL984311">
    <property type="protein sequence ID" value="EGR27902.1"/>
    <property type="molecule type" value="Genomic_DNA"/>
</dbReference>
<keyword evidence="1" id="KW-0472">Membrane</keyword>
<evidence type="ECO:0000313" key="3">
    <source>
        <dbReference type="EMBL" id="EGR27902.1"/>
    </source>
</evidence>
<dbReference type="Pfam" id="PF00443">
    <property type="entry name" value="UCH"/>
    <property type="match status" value="1"/>
</dbReference>
<dbReference type="GO" id="GO:0004843">
    <property type="term" value="F:cysteine-type deubiquitinase activity"/>
    <property type="evidence" value="ECO:0007669"/>
    <property type="project" value="InterPro"/>
</dbReference>
<dbReference type="AlphaFoldDB" id="G0R3P7"/>
<dbReference type="PANTHER" id="PTHR34932:SF1">
    <property type="entry name" value="TRPL TRANSLOCATION DEFECT PROTEIN 14"/>
    <property type="match status" value="1"/>
</dbReference>
<keyword evidence="4" id="KW-1185">Reference proteome</keyword>
<dbReference type="InterPro" id="IPR033469">
    <property type="entry name" value="CYTH-like_dom_sf"/>
</dbReference>
<dbReference type="InterPro" id="IPR018200">
    <property type="entry name" value="USP_CS"/>
</dbReference>
<evidence type="ECO:0000313" key="4">
    <source>
        <dbReference type="Proteomes" id="UP000008983"/>
    </source>
</evidence>
<dbReference type="SUPFAM" id="SSF52540">
    <property type="entry name" value="P-loop containing nucleoside triphosphate hydrolases"/>
    <property type="match status" value="1"/>
</dbReference>
<dbReference type="Gene3D" id="3.90.70.10">
    <property type="entry name" value="Cysteine proteinases"/>
    <property type="match status" value="1"/>
</dbReference>
<dbReference type="GO" id="GO:0035091">
    <property type="term" value="F:phosphatidylinositol binding"/>
    <property type="evidence" value="ECO:0007669"/>
    <property type="project" value="TreeGrafter"/>
</dbReference>
<dbReference type="GO" id="GO:0070300">
    <property type="term" value="F:phosphatidic acid binding"/>
    <property type="evidence" value="ECO:0007669"/>
    <property type="project" value="TreeGrafter"/>
</dbReference>
<protein>
    <recommendedName>
        <fullName evidence="2">USP domain-containing protein</fullName>
    </recommendedName>
</protein>
<sequence>MFKQIMWSKEQNRRKNIRYSYDIFPQLDIESNSDLVNYDLHAFVVHLGSQSNKGHYITYLRNLKHGTNKNWNLLDYGMIINLNTNDANEIAKNFAESETPYMLFYVNKAEKKLDLEKNTGDASVLNKARQQNGYFYEVNSQSDQKQQLQCSNINQSFRGPCGGKTTGLVYIQEKMREYGFQVFIVPEAATLIANGGGMLCMDKYNKTQQIAFQTNLLKLQIRLENVMVSIANLTKKNSIILCDRGLMDGSAYMDSQDWKQMLDMNSLNEVLMRDDRYDLVLHLVTAAVGAKQFYNQRNSARHETVEEAERIDQRTQQAWLGHPNHQIIDNNAKNFEEKLQKMLKLVKKCVGIEASEKKYTRKFLLKQYENLVPNLPSDLITQRFFIDDIFLDSDKNVDKENRQFRKIRKRGQNQNYVYILSAVITQKQQQQSQIQYKKLLSYKEYALMLSNADPKRNNLLTIRNIFMYQNNRFMLDTYLNVKEGFSILKVLLESENQKFQLPPFLDIVSEVTNDQGYKRSYISKKDWYFSQQDEKLIQKKILNSILYVIYLDFQSNFIQKKNILNKLSLLYFYSFVFLINVVKLYFYIQFQLNDYFYNYCFRSFILILQFNKEIRNKDYLIKILLIESQNLNDSKDKKKIKYTKLQKQYILQKIIILFK</sequence>
<evidence type="ECO:0000256" key="1">
    <source>
        <dbReference type="SAM" id="Phobius"/>
    </source>
</evidence>
<gene>
    <name evidence="3" type="ORF">IMG5_186910</name>
</gene>
<dbReference type="eggNOG" id="ENOG502QVQD">
    <property type="taxonomic scope" value="Eukaryota"/>
</dbReference>
<dbReference type="Pfam" id="PF13521">
    <property type="entry name" value="AAA_28"/>
    <property type="match status" value="1"/>
</dbReference>
<dbReference type="InterPro" id="IPR053227">
    <property type="entry name" value="TRPL-trafficking_regulator"/>
</dbReference>
<dbReference type="InterPro" id="IPR028889">
    <property type="entry name" value="USP"/>
</dbReference>
<evidence type="ECO:0000259" key="2">
    <source>
        <dbReference type="PROSITE" id="PS50235"/>
    </source>
</evidence>
<dbReference type="InterPro" id="IPR038727">
    <property type="entry name" value="NadR/Ttd14_AAA_dom"/>
</dbReference>
<dbReference type="GO" id="GO:0005525">
    <property type="term" value="F:GTP binding"/>
    <property type="evidence" value="ECO:0007669"/>
    <property type="project" value="TreeGrafter"/>
</dbReference>
<accession>G0R3P7</accession>
<feature type="transmembrane region" description="Helical" evidence="1">
    <location>
        <begin position="570"/>
        <end position="590"/>
    </location>
</feature>
<dbReference type="GeneID" id="14903984"/>
<feature type="domain" description="USP" evidence="2">
    <location>
        <begin position="1"/>
        <end position="108"/>
    </location>
</feature>
<dbReference type="GO" id="GO:0016579">
    <property type="term" value="P:protein deubiquitination"/>
    <property type="evidence" value="ECO:0007669"/>
    <property type="project" value="InterPro"/>
</dbReference>
<dbReference type="SUPFAM" id="SSF55154">
    <property type="entry name" value="CYTH-like phosphatases"/>
    <property type="match status" value="1"/>
</dbReference>
<keyword evidence="1" id="KW-1133">Transmembrane helix</keyword>
<dbReference type="RefSeq" id="XP_004027247.1">
    <property type="nucleotide sequence ID" value="XM_004027198.1"/>
</dbReference>
<dbReference type="InterPro" id="IPR001394">
    <property type="entry name" value="Peptidase_C19_UCH"/>
</dbReference>
<dbReference type="PROSITE" id="PS50235">
    <property type="entry name" value="USP_3"/>
    <property type="match status" value="1"/>
</dbReference>
<dbReference type="InterPro" id="IPR038765">
    <property type="entry name" value="Papain-like_cys_pep_sf"/>
</dbReference>
<dbReference type="SUPFAM" id="SSF54001">
    <property type="entry name" value="Cysteine proteinases"/>
    <property type="match status" value="1"/>
</dbReference>
<dbReference type="Gene3D" id="2.40.320.10">
    <property type="entry name" value="Hypothetical Protein Pfu-838710-001"/>
    <property type="match status" value="1"/>
</dbReference>
<dbReference type="PROSITE" id="PS00973">
    <property type="entry name" value="USP_2"/>
    <property type="match status" value="1"/>
</dbReference>
<dbReference type="Proteomes" id="UP000008983">
    <property type="component" value="Unassembled WGS sequence"/>
</dbReference>
<name>G0R3P7_ICHMU</name>